<keyword evidence="5 6" id="KW-0472">Membrane</keyword>
<comment type="caution">
    <text evidence="8">The sequence shown here is derived from an EMBL/GenBank/DDBJ whole genome shotgun (WGS) entry which is preliminary data.</text>
</comment>
<proteinExistence type="inferred from homology"/>
<dbReference type="InterPro" id="IPR036259">
    <property type="entry name" value="MFS_trans_sf"/>
</dbReference>
<feature type="transmembrane region" description="Helical" evidence="6">
    <location>
        <begin position="178"/>
        <end position="201"/>
    </location>
</feature>
<evidence type="ECO:0000256" key="4">
    <source>
        <dbReference type="ARBA" id="ARBA00022989"/>
    </source>
</evidence>
<feature type="transmembrane region" description="Helical" evidence="6">
    <location>
        <begin position="313"/>
        <end position="330"/>
    </location>
</feature>
<comment type="similarity">
    <text evidence="2">Belongs to the major facilitator superfamily. Sugar transporter (TC 2.A.1.1) family.</text>
</comment>
<evidence type="ECO:0000256" key="1">
    <source>
        <dbReference type="ARBA" id="ARBA00004141"/>
    </source>
</evidence>
<feature type="transmembrane region" description="Helical" evidence="6">
    <location>
        <begin position="337"/>
        <end position="357"/>
    </location>
</feature>
<dbReference type="InterPro" id="IPR005828">
    <property type="entry name" value="MFS_sugar_transport-like"/>
</dbReference>
<accession>A0ABR4IUH0</accession>
<dbReference type="Proteomes" id="UP001610335">
    <property type="component" value="Unassembled WGS sequence"/>
</dbReference>
<dbReference type="PROSITE" id="PS50850">
    <property type="entry name" value="MFS"/>
    <property type="match status" value="1"/>
</dbReference>
<dbReference type="InterPro" id="IPR050360">
    <property type="entry name" value="MFS_Sugar_Transporters"/>
</dbReference>
<keyword evidence="4 6" id="KW-1133">Transmembrane helix</keyword>
<feature type="transmembrane region" description="Helical" evidence="6">
    <location>
        <begin position="90"/>
        <end position="108"/>
    </location>
</feature>
<evidence type="ECO:0000259" key="7">
    <source>
        <dbReference type="PROSITE" id="PS50850"/>
    </source>
</evidence>
<feature type="transmembrane region" description="Helical" evidence="6">
    <location>
        <begin position="436"/>
        <end position="454"/>
    </location>
</feature>
<evidence type="ECO:0000256" key="6">
    <source>
        <dbReference type="SAM" id="Phobius"/>
    </source>
</evidence>
<evidence type="ECO:0000256" key="5">
    <source>
        <dbReference type="ARBA" id="ARBA00023136"/>
    </source>
</evidence>
<evidence type="ECO:0000313" key="8">
    <source>
        <dbReference type="EMBL" id="KAL2831406.1"/>
    </source>
</evidence>
<feature type="transmembrane region" description="Helical" evidence="6">
    <location>
        <begin position="18"/>
        <end position="36"/>
    </location>
</feature>
<dbReference type="PANTHER" id="PTHR48022">
    <property type="entry name" value="PLASTIDIC GLUCOSE TRANSPORTER 4"/>
    <property type="match status" value="1"/>
</dbReference>
<dbReference type="SUPFAM" id="SSF103473">
    <property type="entry name" value="MFS general substrate transporter"/>
    <property type="match status" value="1"/>
</dbReference>
<feature type="transmembrane region" description="Helical" evidence="6">
    <location>
        <begin position="66"/>
        <end position="83"/>
    </location>
</feature>
<dbReference type="Pfam" id="PF00083">
    <property type="entry name" value="Sugar_tr"/>
    <property type="match status" value="1"/>
</dbReference>
<dbReference type="InterPro" id="IPR020846">
    <property type="entry name" value="MFS_dom"/>
</dbReference>
<reference evidence="8 9" key="1">
    <citation type="submission" date="2024-07" db="EMBL/GenBank/DDBJ databases">
        <title>Section-level genome sequencing and comparative genomics of Aspergillus sections Usti and Cavernicolus.</title>
        <authorList>
            <consortium name="Lawrence Berkeley National Laboratory"/>
            <person name="Nybo J.L."/>
            <person name="Vesth T.C."/>
            <person name="Theobald S."/>
            <person name="Frisvad J.C."/>
            <person name="Larsen T.O."/>
            <person name="Kjaerboelling I."/>
            <person name="Rothschild-Mancinelli K."/>
            <person name="Lyhne E.K."/>
            <person name="Kogle M.E."/>
            <person name="Barry K."/>
            <person name="Clum A."/>
            <person name="Na H."/>
            <person name="Ledsgaard L."/>
            <person name="Lin J."/>
            <person name="Lipzen A."/>
            <person name="Kuo A."/>
            <person name="Riley R."/>
            <person name="Mondo S."/>
            <person name="LaButti K."/>
            <person name="Haridas S."/>
            <person name="Pangalinan J."/>
            <person name="Salamov A.A."/>
            <person name="Simmons B.A."/>
            <person name="Magnuson J.K."/>
            <person name="Chen J."/>
            <person name="Drula E."/>
            <person name="Henrissat B."/>
            <person name="Wiebenga A."/>
            <person name="Lubbers R.J."/>
            <person name="Gomes A.C."/>
            <person name="Makela M.R."/>
            <person name="Stajich J."/>
            <person name="Grigoriev I.V."/>
            <person name="Mortensen U.H."/>
            <person name="De vries R.P."/>
            <person name="Baker S.E."/>
            <person name="Andersen M.R."/>
        </authorList>
    </citation>
    <scope>NUCLEOTIDE SEQUENCE [LARGE SCALE GENOMIC DNA]</scope>
    <source>
        <strain evidence="8 9">CBS 600.67</strain>
    </source>
</reference>
<protein>
    <submittedName>
        <fullName evidence="8">General substrate transporter</fullName>
    </submittedName>
</protein>
<dbReference type="EMBL" id="JBFXLS010000009">
    <property type="protein sequence ID" value="KAL2831406.1"/>
    <property type="molecule type" value="Genomic_DNA"/>
</dbReference>
<evidence type="ECO:0000256" key="2">
    <source>
        <dbReference type="ARBA" id="ARBA00010992"/>
    </source>
</evidence>
<keyword evidence="3 6" id="KW-0812">Transmembrane</keyword>
<feature type="transmembrane region" description="Helical" evidence="6">
    <location>
        <begin position="271"/>
        <end position="293"/>
    </location>
</feature>
<feature type="domain" description="Major facilitator superfamily (MFS) profile" evidence="7">
    <location>
        <begin position="23"/>
        <end position="460"/>
    </location>
</feature>
<name>A0ABR4IUH0_9EURO</name>
<keyword evidence="9" id="KW-1185">Reference proteome</keyword>
<gene>
    <name evidence="8" type="ORF">BDW59DRAFT_157834</name>
</gene>
<organism evidence="8 9">
    <name type="scientific">Aspergillus cavernicola</name>
    <dbReference type="NCBI Taxonomy" id="176166"/>
    <lineage>
        <taxon>Eukaryota</taxon>
        <taxon>Fungi</taxon>
        <taxon>Dikarya</taxon>
        <taxon>Ascomycota</taxon>
        <taxon>Pezizomycotina</taxon>
        <taxon>Eurotiomycetes</taxon>
        <taxon>Eurotiomycetidae</taxon>
        <taxon>Eurotiales</taxon>
        <taxon>Aspergillaceae</taxon>
        <taxon>Aspergillus</taxon>
        <taxon>Aspergillus subgen. Nidulantes</taxon>
    </lineage>
</organism>
<feature type="transmembrane region" description="Helical" evidence="6">
    <location>
        <begin position="369"/>
        <end position="393"/>
    </location>
</feature>
<feature type="transmembrane region" description="Helical" evidence="6">
    <location>
        <begin position="150"/>
        <end position="172"/>
    </location>
</feature>
<sequence>MNFLTNLWKPHVAKSSKVIIGMLMACATITSSTIGFDTSMMNGLNILPSYTEYFQITNTTKGLSTSATYIGGILAALSFPHFVEHLSRRTALLLAATVTLLFIVLQTASQNIAMFVVSRIGLGYGKSCTTIVAPTYLAETLPHKYRGWGLGLINDFYYVGALVAAGVTYRTADFNSTWAWRLPSLLQGFWSILCICILPFVPESPRWLISHGRNEEALQVLAQVNSNGDDSDPLVLAQHREIINTIRHDNSTMGNMSFTEIIRNRSVIKRLSLVFSCSLGTVVVGSQIASYYFGTMLDNAGITDTTTQLQINIILNAWCLLCGLFGTYLADIIGRRTSALLSTILLTIFLYLIGVFVKLYGHSSDKSGIYATVAFMFLFMGSYSLGWTPLTYLYPPEVLNYAIRAQGMGLNNWTFYSFGLTLTFAFPFALDAMGWKAYIMNASWNVLLIVFIYFKWVETKGKTLEEIDAAFDDVEYTDGLSMDQLEAGKVDLKELPAEVLEKEDH</sequence>
<evidence type="ECO:0000313" key="9">
    <source>
        <dbReference type="Proteomes" id="UP001610335"/>
    </source>
</evidence>
<dbReference type="PANTHER" id="PTHR48022:SF31">
    <property type="entry name" value="HEXOSE TRANSPORTER"/>
    <property type="match status" value="1"/>
</dbReference>
<feature type="transmembrane region" description="Helical" evidence="6">
    <location>
        <begin position="413"/>
        <end position="430"/>
    </location>
</feature>
<comment type="subcellular location">
    <subcellularLocation>
        <location evidence="1">Membrane</location>
        <topology evidence="1">Multi-pass membrane protein</topology>
    </subcellularLocation>
</comment>
<evidence type="ECO:0000256" key="3">
    <source>
        <dbReference type="ARBA" id="ARBA00022692"/>
    </source>
</evidence>
<feature type="transmembrane region" description="Helical" evidence="6">
    <location>
        <begin position="120"/>
        <end position="138"/>
    </location>
</feature>
<dbReference type="Gene3D" id="1.20.1250.20">
    <property type="entry name" value="MFS general substrate transporter like domains"/>
    <property type="match status" value="1"/>
</dbReference>